<dbReference type="Pfam" id="PF01019">
    <property type="entry name" value="G_glu_transpept"/>
    <property type="match status" value="1"/>
</dbReference>
<dbReference type="SUPFAM" id="SSF56235">
    <property type="entry name" value="N-terminal nucleophile aminohydrolases (Ntn hydrolases)"/>
    <property type="match status" value="1"/>
</dbReference>
<feature type="binding site" evidence="7">
    <location>
        <begin position="426"/>
        <end position="428"/>
    </location>
    <ligand>
        <name>L-glutamate</name>
        <dbReference type="ChEBI" id="CHEBI:29985"/>
    </ligand>
</feature>
<dbReference type="GO" id="GO:0006751">
    <property type="term" value="P:glutathione catabolic process"/>
    <property type="evidence" value="ECO:0007669"/>
    <property type="project" value="UniProtKB-UniRule"/>
</dbReference>
<comment type="pathway">
    <text evidence="3 8">Sulfur metabolism; glutathione metabolism.</text>
</comment>
<organism evidence="10 11">
    <name type="scientific">Physocladia obscura</name>
    <dbReference type="NCBI Taxonomy" id="109957"/>
    <lineage>
        <taxon>Eukaryota</taxon>
        <taxon>Fungi</taxon>
        <taxon>Fungi incertae sedis</taxon>
        <taxon>Chytridiomycota</taxon>
        <taxon>Chytridiomycota incertae sedis</taxon>
        <taxon>Chytridiomycetes</taxon>
        <taxon>Chytridiales</taxon>
        <taxon>Chytriomycetaceae</taxon>
        <taxon>Physocladia</taxon>
    </lineage>
</organism>
<keyword evidence="9" id="KW-0812">Transmembrane</keyword>
<proteinExistence type="inferred from homology"/>
<feature type="binding site" evidence="7">
    <location>
        <position position="450"/>
    </location>
    <ligand>
        <name>L-glutamate</name>
        <dbReference type="ChEBI" id="CHEBI:29985"/>
    </ligand>
</feature>
<comment type="catalytic activity">
    <reaction evidence="1 8">
        <text>an S-substituted glutathione + H2O = an S-substituted L-cysteinylglycine + L-glutamate</text>
        <dbReference type="Rhea" id="RHEA:59468"/>
        <dbReference type="ChEBI" id="CHEBI:15377"/>
        <dbReference type="ChEBI" id="CHEBI:29985"/>
        <dbReference type="ChEBI" id="CHEBI:90779"/>
        <dbReference type="ChEBI" id="CHEBI:143103"/>
        <dbReference type="EC" id="3.4.19.13"/>
    </reaction>
</comment>
<keyword evidence="11" id="KW-1185">Reference proteome</keyword>
<feature type="binding site" evidence="7">
    <location>
        <position position="135"/>
    </location>
    <ligand>
        <name>L-glutamate</name>
        <dbReference type="ChEBI" id="CHEBI:29985"/>
    </ligand>
</feature>
<keyword evidence="8" id="KW-0808">Transferase</keyword>
<evidence type="ECO:0000256" key="1">
    <source>
        <dbReference type="ARBA" id="ARBA00001049"/>
    </source>
</evidence>
<dbReference type="InterPro" id="IPR043138">
    <property type="entry name" value="GGT_lsub"/>
</dbReference>
<protein>
    <recommendedName>
        <fullName evidence="8">Glutathione hydrolase</fullName>
        <ecNumber evidence="8">2.3.2.2</ecNumber>
        <ecNumber evidence="8">3.4.19.13</ecNumber>
    </recommendedName>
    <alternativeName>
        <fullName evidence="8">Gamma-glutamyltransferase</fullName>
    </alternativeName>
    <alternativeName>
        <fullName evidence="8">Gamma-glutamyltranspeptidase</fullName>
    </alternativeName>
</protein>
<dbReference type="EC" id="3.4.19.13" evidence="8"/>
<evidence type="ECO:0000256" key="2">
    <source>
        <dbReference type="ARBA" id="ARBA00001089"/>
    </source>
</evidence>
<comment type="caution">
    <text evidence="10">The sequence shown here is derived from an EMBL/GenBank/DDBJ whole genome shotgun (WGS) entry which is preliminary data.</text>
</comment>
<evidence type="ECO:0000256" key="9">
    <source>
        <dbReference type="SAM" id="Phobius"/>
    </source>
</evidence>
<dbReference type="AlphaFoldDB" id="A0AAD5SWR0"/>
<dbReference type="GO" id="GO:0005886">
    <property type="term" value="C:plasma membrane"/>
    <property type="evidence" value="ECO:0007669"/>
    <property type="project" value="TreeGrafter"/>
</dbReference>
<dbReference type="PANTHER" id="PTHR11686">
    <property type="entry name" value="GAMMA GLUTAMYL TRANSPEPTIDASE"/>
    <property type="match status" value="1"/>
</dbReference>
<comment type="catalytic activity">
    <reaction evidence="2 8">
        <text>glutathione + H2O = L-cysteinylglycine + L-glutamate</text>
        <dbReference type="Rhea" id="RHEA:28807"/>
        <dbReference type="ChEBI" id="CHEBI:15377"/>
        <dbReference type="ChEBI" id="CHEBI:29985"/>
        <dbReference type="ChEBI" id="CHEBI:57925"/>
        <dbReference type="ChEBI" id="CHEBI:61694"/>
        <dbReference type="EC" id="3.4.19.13"/>
    </reaction>
</comment>
<keyword evidence="8" id="KW-0012">Acyltransferase</keyword>
<dbReference type="FunFam" id="3.60.20.40:FF:000001">
    <property type="entry name" value="Gamma-glutamyltranspeptidase 1"/>
    <property type="match status" value="1"/>
</dbReference>
<accession>A0AAD5SWR0</accession>
<dbReference type="NCBIfam" id="TIGR00066">
    <property type="entry name" value="g_glut_trans"/>
    <property type="match status" value="1"/>
</dbReference>
<dbReference type="EC" id="2.3.2.2" evidence="8"/>
<evidence type="ECO:0000256" key="8">
    <source>
        <dbReference type="RuleBase" id="RU368068"/>
    </source>
</evidence>
<name>A0AAD5SWR0_9FUNG</name>
<sequence>MSIFSSSYYYRLMGDQRNPQRRLNVFVTMILGTTLFAMLFLVIILGRSKDKQDKSHFPGPFSERIDAKTAAVASENGICSEAGVEMLRRGGSAVDAAISAALCIGVTNAFSSGIGGGGFLLVRDANANFSFFDFRETAPSKAHKDMFKEDPKRAQIGGLSIAVPGEIRGFEAAHSRFGKLPWSVLFQPAIDVAQDGWVANAVLENRVAGLAEMIIADTDGFALDYAPNGRLVKEGDVVKRPRLAKTLASIAFLGSDAFYEGPIAESLIKTITSANGIITLEDFKNYAARELEPLVGYYHGRKVVTCPAPSSGAMLLSILNIIEGFDFKSRGNTSDTVHLLIEAFKFGAAQRGLLGDRIDPIYRNITAIEKIITNKDLAAKIRHLTSIEKTFDPKHYQPQFEAKEDHGTMHVSVLAPDNSAASLTSTVNLIFGSQIMDPRTGIILNDEMDDFSIPGHPNAFGLAPSPYNFIHPHKRPLSSMIPTIIERDGVPEIVIGASGGSMIPTCTIASILNMVDFNLDINDAIDLPRFHHQLFPNVIRVENAFSAAISADLEAKGHVIERSPPGQKFVGVSGIRRLASGLITAASDARKGGLAAGY</sequence>
<reference evidence="10" key="1">
    <citation type="submission" date="2020-05" db="EMBL/GenBank/DDBJ databases">
        <title>Phylogenomic resolution of chytrid fungi.</title>
        <authorList>
            <person name="Stajich J.E."/>
            <person name="Amses K."/>
            <person name="Simmons R."/>
            <person name="Seto K."/>
            <person name="Myers J."/>
            <person name="Bonds A."/>
            <person name="Quandt C.A."/>
            <person name="Barry K."/>
            <person name="Liu P."/>
            <person name="Grigoriev I."/>
            <person name="Longcore J.E."/>
            <person name="James T.Y."/>
        </authorList>
    </citation>
    <scope>NUCLEOTIDE SEQUENCE</scope>
    <source>
        <strain evidence="10">JEL0513</strain>
    </source>
</reference>
<evidence type="ECO:0000313" key="10">
    <source>
        <dbReference type="EMBL" id="KAJ3108620.1"/>
    </source>
</evidence>
<dbReference type="InterPro" id="IPR029055">
    <property type="entry name" value="Ntn_hydrolases_N"/>
</dbReference>
<dbReference type="InterPro" id="IPR043137">
    <property type="entry name" value="GGT_ssub_C"/>
</dbReference>
<dbReference type="PRINTS" id="PR01210">
    <property type="entry name" value="GGTRANSPTASE"/>
</dbReference>
<evidence type="ECO:0000256" key="6">
    <source>
        <dbReference type="PIRSR" id="PIRSR600101-1"/>
    </source>
</evidence>
<comment type="catalytic activity">
    <reaction evidence="5 8">
        <text>an N-terminal (5-L-glutamyl)-[peptide] + an alpha-amino acid = 5-L-glutamyl amino acid + an N-terminal L-alpha-aminoacyl-[peptide]</text>
        <dbReference type="Rhea" id="RHEA:23904"/>
        <dbReference type="Rhea" id="RHEA-COMP:9780"/>
        <dbReference type="Rhea" id="RHEA-COMP:9795"/>
        <dbReference type="ChEBI" id="CHEBI:77644"/>
        <dbReference type="ChEBI" id="CHEBI:78597"/>
        <dbReference type="ChEBI" id="CHEBI:78599"/>
        <dbReference type="ChEBI" id="CHEBI:78608"/>
        <dbReference type="EC" id="2.3.2.2"/>
    </reaction>
</comment>
<gene>
    <name evidence="10" type="ORF">HK100_003401</name>
</gene>
<comment type="function">
    <text evidence="8">Cleaves the gamma-glutamyl peptide bond of glutathione and glutathione conjugates.</text>
</comment>
<dbReference type="PANTHER" id="PTHR11686:SF9">
    <property type="entry name" value="RE13973P"/>
    <property type="match status" value="1"/>
</dbReference>
<evidence type="ECO:0000256" key="7">
    <source>
        <dbReference type="PIRSR" id="PIRSR600101-2"/>
    </source>
</evidence>
<comment type="similarity">
    <text evidence="4">Belongs to the gamma-glutamyltransferase family.</text>
</comment>
<dbReference type="Gene3D" id="1.10.246.130">
    <property type="match status" value="1"/>
</dbReference>
<dbReference type="EMBL" id="JADGJH010001848">
    <property type="protein sequence ID" value="KAJ3108620.1"/>
    <property type="molecule type" value="Genomic_DNA"/>
</dbReference>
<evidence type="ECO:0000256" key="4">
    <source>
        <dbReference type="ARBA" id="ARBA00009381"/>
    </source>
</evidence>
<dbReference type="GO" id="GO:0036374">
    <property type="term" value="F:glutathione hydrolase activity"/>
    <property type="evidence" value="ECO:0007669"/>
    <property type="project" value="UniProtKB-UniRule"/>
</dbReference>
<evidence type="ECO:0000313" key="11">
    <source>
        <dbReference type="Proteomes" id="UP001211907"/>
    </source>
</evidence>
<dbReference type="Proteomes" id="UP001211907">
    <property type="component" value="Unassembled WGS sequence"/>
</dbReference>
<evidence type="ECO:0000256" key="3">
    <source>
        <dbReference type="ARBA" id="ARBA00005115"/>
    </source>
</evidence>
<dbReference type="GO" id="GO:0103068">
    <property type="term" value="F:leukotriene C4 gamma-glutamyl transferase activity"/>
    <property type="evidence" value="ECO:0007669"/>
    <property type="project" value="UniProtKB-EC"/>
</dbReference>
<dbReference type="FunFam" id="1.10.246.130:FF:000001">
    <property type="entry name" value="Gamma-glutamyltransferase 5 isoform 1"/>
    <property type="match status" value="1"/>
</dbReference>
<keyword evidence="9" id="KW-0472">Membrane</keyword>
<feature type="binding site" evidence="7">
    <location>
        <begin position="478"/>
        <end position="479"/>
    </location>
    <ligand>
        <name>L-glutamate</name>
        <dbReference type="ChEBI" id="CHEBI:29985"/>
    </ligand>
</feature>
<dbReference type="InterPro" id="IPR000101">
    <property type="entry name" value="GGT_peptidase"/>
</dbReference>
<feature type="transmembrane region" description="Helical" evidence="9">
    <location>
        <begin position="23"/>
        <end position="45"/>
    </location>
</feature>
<feature type="active site" description="Nucleophile" evidence="6">
    <location>
        <position position="408"/>
    </location>
</feature>
<keyword evidence="8" id="KW-0378">Hydrolase</keyword>
<dbReference type="Gene3D" id="3.60.20.40">
    <property type="match status" value="1"/>
</dbReference>
<keyword evidence="9" id="KW-1133">Transmembrane helix</keyword>
<evidence type="ECO:0000256" key="5">
    <source>
        <dbReference type="ARBA" id="ARBA00047417"/>
    </source>
</evidence>
<feature type="binding site" evidence="7">
    <location>
        <position position="500"/>
    </location>
    <ligand>
        <name>L-glutamate</name>
        <dbReference type="ChEBI" id="CHEBI:29985"/>
    </ligand>
</feature>